<evidence type="ECO:0000313" key="2">
    <source>
        <dbReference type="EMBL" id="KAK1120675.1"/>
    </source>
</evidence>
<reference evidence="2" key="1">
    <citation type="submission" date="2021-10" db="EMBL/GenBank/DDBJ databases">
        <title>Melipona bicolor Genome sequencing and assembly.</title>
        <authorList>
            <person name="Araujo N.S."/>
            <person name="Arias M.C."/>
        </authorList>
    </citation>
    <scope>NUCLEOTIDE SEQUENCE</scope>
    <source>
        <strain evidence="2">USP_2M_L1-L4_2017</strain>
        <tissue evidence="2">Whole body</tissue>
    </source>
</reference>
<organism evidence="2 3">
    <name type="scientific">Melipona bicolor</name>
    <dbReference type="NCBI Taxonomy" id="60889"/>
    <lineage>
        <taxon>Eukaryota</taxon>
        <taxon>Metazoa</taxon>
        <taxon>Ecdysozoa</taxon>
        <taxon>Arthropoda</taxon>
        <taxon>Hexapoda</taxon>
        <taxon>Insecta</taxon>
        <taxon>Pterygota</taxon>
        <taxon>Neoptera</taxon>
        <taxon>Endopterygota</taxon>
        <taxon>Hymenoptera</taxon>
        <taxon>Apocrita</taxon>
        <taxon>Aculeata</taxon>
        <taxon>Apoidea</taxon>
        <taxon>Anthophila</taxon>
        <taxon>Apidae</taxon>
        <taxon>Melipona</taxon>
    </lineage>
</organism>
<dbReference type="PANTHER" id="PTHR12335:SF6">
    <property type="entry name" value="PROTEIN TIPE"/>
    <property type="match status" value="1"/>
</dbReference>
<evidence type="ECO:0000313" key="3">
    <source>
        <dbReference type="Proteomes" id="UP001177670"/>
    </source>
</evidence>
<feature type="region of interest" description="Disordered" evidence="1">
    <location>
        <begin position="36"/>
        <end position="55"/>
    </location>
</feature>
<dbReference type="PANTHER" id="PTHR12335">
    <property type="entry name" value="TIPE PROTEIN TEMPERATURE-INDUCED PARALYTIC E"/>
    <property type="match status" value="1"/>
</dbReference>
<feature type="region of interest" description="Disordered" evidence="1">
    <location>
        <begin position="80"/>
        <end position="109"/>
    </location>
</feature>
<gene>
    <name evidence="2" type="ORF">K0M31_012281</name>
</gene>
<dbReference type="GO" id="GO:0017080">
    <property type="term" value="F:sodium channel regulator activity"/>
    <property type="evidence" value="ECO:0007669"/>
    <property type="project" value="TreeGrafter"/>
</dbReference>
<feature type="compositionally biased region" description="Polar residues" evidence="1">
    <location>
        <begin position="45"/>
        <end position="55"/>
    </location>
</feature>
<keyword evidence="3" id="KW-1185">Reference proteome</keyword>
<dbReference type="EMBL" id="JAHYIQ010000030">
    <property type="protein sequence ID" value="KAK1120675.1"/>
    <property type="molecule type" value="Genomic_DNA"/>
</dbReference>
<proteinExistence type="predicted"/>
<dbReference type="InterPro" id="IPR031578">
    <property type="entry name" value="TipE"/>
</dbReference>
<protein>
    <submittedName>
        <fullName evidence="2">Uncharacterized protein</fullName>
    </submittedName>
</protein>
<dbReference type="GO" id="GO:0005886">
    <property type="term" value="C:plasma membrane"/>
    <property type="evidence" value="ECO:0007669"/>
    <property type="project" value="TreeGrafter"/>
</dbReference>
<name>A0AA40FL47_9HYME</name>
<comment type="caution">
    <text evidence="2">The sequence shown here is derived from an EMBL/GenBank/DDBJ whole genome shotgun (WGS) entry which is preliminary data.</text>
</comment>
<sequence length="179" mass="19962">MTRITFSACTTNLCRVWPSTFLRTLAQTPVNPVRLQSTKVHERSNSSPGTSNCSWTSCREGCTKELYDCTQIRVNYKLPTNTSEDSDGQGEGGGAVGGVEDDEDSTTMGKPRYERSLREYDYVEDLDEDFAEDDDAGLPKPFPTGTERRALPFTSSLLLVNATITVQYQLSSIRWPLKD</sequence>
<dbReference type="Proteomes" id="UP001177670">
    <property type="component" value="Unassembled WGS sequence"/>
</dbReference>
<dbReference type="Pfam" id="PF16972">
    <property type="entry name" value="TipE"/>
    <property type="match status" value="1"/>
</dbReference>
<evidence type="ECO:0000256" key="1">
    <source>
        <dbReference type="SAM" id="MobiDB-lite"/>
    </source>
</evidence>
<dbReference type="GO" id="GO:0002028">
    <property type="term" value="P:regulation of sodium ion transport"/>
    <property type="evidence" value="ECO:0007669"/>
    <property type="project" value="TreeGrafter"/>
</dbReference>
<dbReference type="AlphaFoldDB" id="A0AA40FL47"/>
<accession>A0AA40FL47</accession>